<keyword evidence="4" id="KW-0874">Quinone</keyword>
<comment type="subcellular location">
    <subcellularLocation>
        <location evidence="1">Membrane</location>
        <topology evidence="1">Multi-pass membrane protein</topology>
    </subcellularLocation>
</comment>
<dbReference type="GO" id="GO:0048038">
    <property type="term" value="F:quinone binding"/>
    <property type="evidence" value="ECO:0007669"/>
    <property type="project" value="UniProtKB-KW"/>
</dbReference>
<sequence>MRYTVPGRGGETGAGTGRLAYDGGAVPLSEGQPMTATAKGSDRELRDVDPAVDELDDADDLEDDLSTEAPSRGWGLLLIITSALGFLASMVLTIDRITIAGNPDATFACDISPFVACGPAMTSEAGAIFGFPNPLLGIAGFAITGTTGVLLASGLRPPRWYLLCLQAGVLGAAVLITYLQYQIINVVNALCLWCFLVWLVTIPIVVTTTITNLRVGVFGAGLQRIGRELAHWQVLVVTIWYVALLVALGLRFYAEFARYWFGVSL</sequence>
<dbReference type="EMBL" id="QOUI01000016">
    <property type="protein sequence ID" value="RCK67950.1"/>
    <property type="molecule type" value="Genomic_DNA"/>
</dbReference>
<evidence type="ECO:0000256" key="8">
    <source>
        <dbReference type="ARBA" id="ARBA00023157"/>
    </source>
</evidence>
<comment type="caution">
    <text evidence="13">The sequence shown here is derived from an EMBL/GenBank/DDBJ whole genome shotgun (WGS) entry which is preliminary data.</text>
</comment>
<evidence type="ECO:0000313" key="13">
    <source>
        <dbReference type="EMBL" id="RCK67950.1"/>
    </source>
</evidence>
<feature type="domain" description="Vitamin K epoxide reductase" evidence="12">
    <location>
        <begin position="71"/>
        <end position="212"/>
    </location>
</feature>
<feature type="region of interest" description="Disordered" evidence="10">
    <location>
        <begin position="1"/>
        <end position="47"/>
    </location>
</feature>
<evidence type="ECO:0000256" key="5">
    <source>
        <dbReference type="ARBA" id="ARBA00022989"/>
    </source>
</evidence>
<dbReference type="AlphaFoldDB" id="A0A367YQ98"/>
<feature type="transmembrane region" description="Helical" evidence="11">
    <location>
        <begin position="74"/>
        <end position="94"/>
    </location>
</feature>
<dbReference type="GO" id="GO:0016020">
    <property type="term" value="C:membrane"/>
    <property type="evidence" value="ECO:0007669"/>
    <property type="project" value="UniProtKB-SubCell"/>
</dbReference>
<dbReference type="Proteomes" id="UP000252770">
    <property type="component" value="Unassembled WGS sequence"/>
</dbReference>
<feature type="transmembrane region" description="Helical" evidence="11">
    <location>
        <begin position="230"/>
        <end position="250"/>
    </location>
</feature>
<keyword evidence="8" id="KW-1015">Disulfide bond</keyword>
<evidence type="ECO:0000256" key="6">
    <source>
        <dbReference type="ARBA" id="ARBA00023002"/>
    </source>
</evidence>
<keyword evidence="5 11" id="KW-1133">Transmembrane helix</keyword>
<keyword evidence="14" id="KW-1185">Reference proteome</keyword>
<protein>
    <submittedName>
        <fullName evidence="13">Vitamin K epoxide reductase</fullName>
    </submittedName>
</protein>
<feature type="transmembrane region" description="Helical" evidence="11">
    <location>
        <begin position="135"/>
        <end position="154"/>
    </location>
</feature>
<evidence type="ECO:0000256" key="1">
    <source>
        <dbReference type="ARBA" id="ARBA00004141"/>
    </source>
</evidence>
<dbReference type="SMART" id="SM00756">
    <property type="entry name" value="VKc"/>
    <property type="match status" value="1"/>
</dbReference>
<evidence type="ECO:0000256" key="9">
    <source>
        <dbReference type="ARBA" id="ARBA00023284"/>
    </source>
</evidence>
<keyword evidence="6" id="KW-0560">Oxidoreductase</keyword>
<feature type="transmembrane region" description="Helical" evidence="11">
    <location>
        <begin position="186"/>
        <end position="210"/>
    </location>
</feature>
<evidence type="ECO:0000259" key="12">
    <source>
        <dbReference type="SMART" id="SM00756"/>
    </source>
</evidence>
<dbReference type="InterPro" id="IPR038354">
    <property type="entry name" value="VKOR_sf"/>
</dbReference>
<keyword evidence="9" id="KW-0676">Redox-active center</keyword>
<evidence type="ECO:0000256" key="3">
    <source>
        <dbReference type="ARBA" id="ARBA00022692"/>
    </source>
</evidence>
<gene>
    <name evidence="13" type="ORF">DT076_18570</name>
</gene>
<organism evidence="13 14">
    <name type="scientific">Desertihabitans brevis</name>
    <dbReference type="NCBI Taxonomy" id="2268447"/>
    <lineage>
        <taxon>Bacteria</taxon>
        <taxon>Bacillati</taxon>
        <taxon>Actinomycetota</taxon>
        <taxon>Actinomycetes</taxon>
        <taxon>Propionibacteriales</taxon>
        <taxon>Propionibacteriaceae</taxon>
        <taxon>Desertihabitans</taxon>
    </lineage>
</organism>
<evidence type="ECO:0000313" key="14">
    <source>
        <dbReference type="Proteomes" id="UP000252770"/>
    </source>
</evidence>
<proteinExistence type="inferred from homology"/>
<evidence type="ECO:0000256" key="7">
    <source>
        <dbReference type="ARBA" id="ARBA00023136"/>
    </source>
</evidence>
<evidence type="ECO:0000256" key="10">
    <source>
        <dbReference type="SAM" id="MobiDB-lite"/>
    </source>
</evidence>
<dbReference type="InterPro" id="IPR012932">
    <property type="entry name" value="VKOR"/>
</dbReference>
<dbReference type="InterPro" id="IPR041714">
    <property type="entry name" value="VKOR_Actinobacteria"/>
</dbReference>
<dbReference type="Pfam" id="PF07884">
    <property type="entry name" value="VKOR"/>
    <property type="match status" value="1"/>
</dbReference>
<dbReference type="CDD" id="cd12922">
    <property type="entry name" value="VKOR_5"/>
    <property type="match status" value="1"/>
</dbReference>
<comment type="similarity">
    <text evidence="2">Belongs to the VKOR family.</text>
</comment>
<keyword evidence="3 11" id="KW-0812">Transmembrane</keyword>
<reference evidence="13 14" key="1">
    <citation type="submission" date="2018-07" db="EMBL/GenBank/DDBJ databases">
        <title>Desertimonas flava gen. nov. sp. nov.</title>
        <authorList>
            <person name="Liu S."/>
        </authorList>
    </citation>
    <scope>NUCLEOTIDE SEQUENCE [LARGE SCALE GENOMIC DNA]</scope>
    <source>
        <strain evidence="13 14">16Sb5-5</strain>
    </source>
</reference>
<name>A0A367YQ98_9ACTN</name>
<evidence type="ECO:0000256" key="11">
    <source>
        <dbReference type="SAM" id="Phobius"/>
    </source>
</evidence>
<feature type="transmembrane region" description="Helical" evidence="11">
    <location>
        <begin position="160"/>
        <end position="179"/>
    </location>
</feature>
<evidence type="ECO:0000256" key="4">
    <source>
        <dbReference type="ARBA" id="ARBA00022719"/>
    </source>
</evidence>
<dbReference type="Gene3D" id="1.20.1440.130">
    <property type="entry name" value="VKOR domain"/>
    <property type="match status" value="1"/>
</dbReference>
<keyword evidence="7 11" id="KW-0472">Membrane</keyword>
<feature type="compositionally biased region" description="Gly residues" evidence="10">
    <location>
        <begin position="7"/>
        <end position="16"/>
    </location>
</feature>
<evidence type="ECO:0000256" key="2">
    <source>
        <dbReference type="ARBA" id="ARBA00006214"/>
    </source>
</evidence>
<accession>A0A367YQ98</accession>
<dbReference type="GO" id="GO:0016491">
    <property type="term" value="F:oxidoreductase activity"/>
    <property type="evidence" value="ECO:0007669"/>
    <property type="project" value="UniProtKB-KW"/>
</dbReference>